<dbReference type="InParanoid" id="P74451"/>
<dbReference type="PhylomeDB" id="P74451"/>
<keyword evidence="5" id="KW-0418">Kinase</keyword>
<dbReference type="PIR" id="S76423">
    <property type="entry name" value="S76423"/>
</dbReference>
<feature type="domain" description="Protein kinase" evidence="4">
    <location>
        <begin position="29"/>
        <end position="282"/>
    </location>
</feature>
<dbReference type="SUPFAM" id="SSF56112">
    <property type="entry name" value="Protein kinase-like (PK-like)"/>
    <property type="match status" value="1"/>
</dbReference>
<dbReference type="IntAct" id="P74451">
    <property type="interactions" value="6"/>
</dbReference>
<proteinExistence type="predicted"/>
<evidence type="ECO:0000313" key="5">
    <source>
        <dbReference type="EMBL" id="BAA18552.1"/>
    </source>
</evidence>
<dbReference type="CDD" id="cd14014">
    <property type="entry name" value="STKc_PknB_like"/>
    <property type="match status" value="1"/>
</dbReference>
<dbReference type="PROSITE" id="PS00108">
    <property type="entry name" value="PROTEIN_KINASE_ST"/>
    <property type="match status" value="1"/>
</dbReference>
<dbReference type="GO" id="GO:0004674">
    <property type="term" value="F:protein serine/threonine kinase activity"/>
    <property type="evidence" value="ECO:0000318"/>
    <property type="project" value="GO_Central"/>
</dbReference>
<dbReference type="AlphaFoldDB" id="P74451"/>
<organism evidence="5 6">
    <name type="scientific">Synechocystis sp. (strain ATCC 27184 / PCC 6803 / Kazusa)</name>
    <dbReference type="NCBI Taxonomy" id="1111708"/>
    <lineage>
        <taxon>Bacteria</taxon>
        <taxon>Bacillati</taxon>
        <taxon>Cyanobacteriota</taxon>
        <taxon>Cyanophyceae</taxon>
        <taxon>Synechococcales</taxon>
        <taxon>Merismopediaceae</taxon>
        <taxon>Synechocystis</taxon>
    </lineage>
</organism>
<dbReference type="KEGG" id="syn:slr0152"/>
<accession>P74451</accession>
<dbReference type="SMART" id="SM00220">
    <property type="entry name" value="S_TKc"/>
    <property type="match status" value="1"/>
</dbReference>
<dbReference type="PROSITE" id="PS50011">
    <property type="entry name" value="PROTEIN_KINASE_DOM"/>
    <property type="match status" value="1"/>
</dbReference>
<keyword evidence="5" id="KW-0808">Transferase</keyword>
<keyword evidence="5" id="KW-0723">Serine/threonine-protein kinase</keyword>
<dbReference type="EnsemblBacteria" id="BAA18552">
    <property type="protein sequence ID" value="BAA18552"/>
    <property type="gene ID" value="BAA18552"/>
</dbReference>
<evidence type="ECO:0000256" key="3">
    <source>
        <dbReference type="PROSITE-ProRule" id="PRU10141"/>
    </source>
</evidence>
<evidence type="ECO:0000259" key="4">
    <source>
        <dbReference type="PROSITE" id="PS50011"/>
    </source>
</evidence>
<dbReference type="STRING" id="1148.gene:10499434"/>
<feature type="binding site" evidence="3">
    <location>
        <position position="58"/>
    </location>
    <ligand>
        <name>ATP</name>
        <dbReference type="ChEBI" id="CHEBI:30616"/>
    </ligand>
</feature>
<dbReference type="Pfam" id="PF00069">
    <property type="entry name" value="Pkinase"/>
    <property type="match status" value="1"/>
</dbReference>
<dbReference type="Gene3D" id="1.10.510.10">
    <property type="entry name" value="Transferase(Phosphotransferase) domain 1"/>
    <property type="match status" value="1"/>
</dbReference>
<sequence length="631" mass="70660">MESLPVLGVFFMVKTANVAVMPLFPRSQYRIIGQIGQGQFGRVYCAIHRTTGKMYALKDLEHRVFPTNKFLRELSYLLTLRHPNIVACHGLEYHPGGRYLVMDYCEGGTLRDIIDGDGDLCLAGKIDLLRQILLGLAQAHQHDIVHCDLKPENILLIPRAEGWQVKVSDFGIARLTAKTGNPNFSKGYTGSPAYMAPERFYGKFSVASDIYAVGILLYELIVGDRPFSGFPKALQAAHLNVRLTLPPEFPPLLAPIVQRALEKLPQRRFPNATAMASDLATVQKQILEQDPPRGNGYLYHHLAPAPLAFTATVKHSTPLLFPISHLTGAGLWLYLGNGAELYLWEYGDGNVEHHPLPRWALGLPGTIANLEVNQDQISLLIQGGEPGEWQFYQWRETLLGALSLPKPRINLRAERLLANLSPGGKTLAVVVGDRDSEKGHFQLWRTDHSLPVAAAVVIRWPDQLLTLDQNHGLLVQSQSTASYCHTIFFLFNRRGSLFPAFRLSFLVFQLVVNRYSRNHLFGLADNAPYTGILIRLQPLKVNRIALTIQPQFIEPFPWGYLLADRHGEVALLDYEGFLFGNFSLGETITAIAPMGRYLCLFATWQGNGGTLRLLDLGPQVENIIRQRQEKR</sequence>
<keyword evidence="1 3" id="KW-0547">Nucleotide-binding</keyword>
<name>P74451_SYNY3</name>
<evidence type="ECO:0000256" key="2">
    <source>
        <dbReference type="ARBA" id="ARBA00022840"/>
    </source>
</evidence>
<dbReference type="EMBL" id="BA000022">
    <property type="protein sequence ID" value="BAA18552.1"/>
    <property type="molecule type" value="Genomic_DNA"/>
</dbReference>
<dbReference type="InterPro" id="IPR017441">
    <property type="entry name" value="Protein_kinase_ATP_BS"/>
</dbReference>
<keyword evidence="2 3" id="KW-0067">ATP-binding</keyword>
<dbReference type="PaxDb" id="1148-1653640"/>
<keyword evidence="6" id="KW-1185">Reference proteome</keyword>
<dbReference type="eggNOG" id="COG0515">
    <property type="taxonomic scope" value="Bacteria"/>
</dbReference>
<protein>
    <submittedName>
        <fullName evidence="5">Serine/threonine protein kinase</fullName>
    </submittedName>
</protein>
<dbReference type="SMR" id="P74451"/>
<dbReference type="PROSITE" id="PS00107">
    <property type="entry name" value="PROTEIN_KINASE_ATP"/>
    <property type="match status" value="1"/>
</dbReference>
<dbReference type="Proteomes" id="UP000001425">
    <property type="component" value="Chromosome"/>
</dbReference>
<dbReference type="InterPro" id="IPR011009">
    <property type="entry name" value="Kinase-like_dom_sf"/>
</dbReference>
<dbReference type="InterPro" id="IPR000719">
    <property type="entry name" value="Prot_kinase_dom"/>
</dbReference>
<dbReference type="PANTHER" id="PTHR24361">
    <property type="entry name" value="MITOGEN-ACTIVATED KINASE KINASE KINASE"/>
    <property type="match status" value="1"/>
</dbReference>
<reference evidence="5 6" key="2">
    <citation type="journal article" date="1996" name="DNA Res.">
        <title>Sequence analysis of the genome of the unicellular cyanobacterium Synechocystis sp. strain PCC6803. II. Sequence determination of the entire genome and assignment of potential protein-coding regions.</title>
        <authorList>
            <person name="Kaneko T."/>
            <person name="Sato S."/>
            <person name="Kotani H."/>
            <person name="Tanaka A."/>
            <person name="Asamizu E."/>
            <person name="Nakamura Y."/>
            <person name="Miyajima N."/>
            <person name="Hirosawa M."/>
            <person name="Sugiura M."/>
            <person name="Sasamoto S."/>
            <person name="Kimura T."/>
            <person name="Hosouchi T."/>
            <person name="Matsuno A."/>
            <person name="Muraki A."/>
            <person name="Nakazaki N."/>
            <person name="Naruo K."/>
            <person name="Okumura S."/>
            <person name="Shimpo S."/>
            <person name="Takeuchi C."/>
            <person name="Wada T."/>
            <person name="Watanabe A."/>
            <person name="Yamada M."/>
            <person name="Yasuda M."/>
            <person name="Tabata S."/>
        </authorList>
    </citation>
    <scope>NUCLEOTIDE SEQUENCE [LARGE SCALE GENOMIC DNA]</scope>
    <source>
        <strain evidence="6">ATCC 27184 / PCC 6803 / Kazusa</strain>
    </source>
</reference>
<dbReference type="GO" id="GO:0005524">
    <property type="term" value="F:ATP binding"/>
    <property type="evidence" value="ECO:0007669"/>
    <property type="project" value="UniProtKB-UniRule"/>
</dbReference>
<gene>
    <name evidence="5" type="ordered locus">slr0152</name>
</gene>
<dbReference type="InterPro" id="IPR053235">
    <property type="entry name" value="Ser_Thr_kinase"/>
</dbReference>
<evidence type="ECO:0000313" key="6">
    <source>
        <dbReference type="Proteomes" id="UP000001425"/>
    </source>
</evidence>
<evidence type="ECO:0000256" key="1">
    <source>
        <dbReference type="ARBA" id="ARBA00022741"/>
    </source>
</evidence>
<dbReference type="InterPro" id="IPR008271">
    <property type="entry name" value="Ser/Thr_kinase_AS"/>
</dbReference>
<reference evidence="5 6" key="1">
    <citation type="journal article" date="1995" name="DNA Res.">
        <title>Sequence analysis of the genome of the unicellular cyanobacterium Synechocystis sp. strain PCC6803. I. Sequence features in the 1 Mb region from map positions 64% to 92% of the genome.</title>
        <authorList>
            <person name="Kaneko T."/>
            <person name="Tanaka A."/>
            <person name="Sato S."/>
            <person name="Kotani H."/>
            <person name="Sazuka T."/>
            <person name="Miyajima N."/>
            <person name="Sugiura M."/>
            <person name="Tabata S."/>
        </authorList>
    </citation>
    <scope>NUCLEOTIDE SEQUENCE [LARGE SCALE GENOMIC DNA]</scope>
    <source>
        <strain evidence="6">ATCC 27184 / PCC 6803 / Kazusa</strain>
    </source>
</reference>